<dbReference type="Proteomes" id="UP000886998">
    <property type="component" value="Unassembled WGS sequence"/>
</dbReference>
<reference evidence="1" key="1">
    <citation type="submission" date="2020-08" db="EMBL/GenBank/DDBJ databases">
        <title>Multicomponent nature underlies the extraordinary mechanical properties of spider dragline silk.</title>
        <authorList>
            <person name="Kono N."/>
            <person name="Nakamura H."/>
            <person name="Mori M."/>
            <person name="Yoshida Y."/>
            <person name="Ohtoshi R."/>
            <person name="Malay A.D."/>
            <person name="Moran D.A.P."/>
            <person name="Tomita M."/>
            <person name="Numata K."/>
            <person name="Arakawa K."/>
        </authorList>
    </citation>
    <scope>NUCLEOTIDE SEQUENCE</scope>
</reference>
<evidence type="ECO:0000313" key="2">
    <source>
        <dbReference type="Proteomes" id="UP000886998"/>
    </source>
</evidence>
<accession>A0A8X7C1S1</accession>
<dbReference type="AlphaFoldDB" id="A0A8X7C1S1"/>
<gene>
    <name evidence="1" type="ORF">TNIN_42891</name>
</gene>
<sequence length="97" mass="11119">MNETSSYKIETFSFRIMHCEREERALLHVLPKLLPLPEFIDRISSLQKVSSCLCLDFEIHKNGRSPVSRTFSYLKSSELHTAVVTIVAFDSASRISE</sequence>
<protein>
    <submittedName>
        <fullName evidence="1">Uncharacterized protein</fullName>
    </submittedName>
</protein>
<name>A0A8X7C1S1_9ARAC</name>
<evidence type="ECO:0000313" key="1">
    <source>
        <dbReference type="EMBL" id="GFY52155.1"/>
    </source>
</evidence>
<dbReference type="EMBL" id="BMAV01008509">
    <property type="protein sequence ID" value="GFY52155.1"/>
    <property type="molecule type" value="Genomic_DNA"/>
</dbReference>
<keyword evidence="2" id="KW-1185">Reference proteome</keyword>
<proteinExistence type="predicted"/>
<organism evidence="1 2">
    <name type="scientific">Trichonephila inaurata madagascariensis</name>
    <dbReference type="NCBI Taxonomy" id="2747483"/>
    <lineage>
        <taxon>Eukaryota</taxon>
        <taxon>Metazoa</taxon>
        <taxon>Ecdysozoa</taxon>
        <taxon>Arthropoda</taxon>
        <taxon>Chelicerata</taxon>
        <taxon>Arachnida</taxon>
        <taxon>Araneae</taxon>
        <taxon>Araneomorphae</taxon>
        <taxon>Entelegynae</taxon>
        <taxon>Araneoidea</taxon>
        <taxon>Nephilidae</taxon>
        <taxon>Trichonephila</taxon>
        <taxon>Trichonephila inaurata</taxon>
    </lineage>
</organism>
<comment type="caution">
    <text evidence="1">The sequence shown here is derived from an EMBL/GenBank/DDBJ whole genome shotgun (WGS) entry which is preliminary data.</text>
</comment>